<dbReference type="InterPro" id="IPR012610">
    <property type="entry name" value="SASP_SspH"/>
</dbReference>
<dbReference type="AlphaFoldDB" id="A0A4P6EZ58"/>
<dbReference type="OrthoDB" id="1683648at2"/>
<dbReference type="GO" id="GO:0030436">
    <property type="term" value="P:asexual sporulation"/>
    <property type="evidence" value="ECO:0007669"/>
    <property type="project" value="InterPro"/>
</dbReference>
<organism evidence="4 5">
    <name type="scientific">Paenibacillus protaetiae</name>
    <dbReference type="NCBI Taxonomy" id="2509456"/>
    <lineage>
        <taxon>Bacteria</taxon>
        <taxon>Bacillati</taxon>
        <taxon>Bacillota</taxon>
        <taxon>Bacilli</taxon>
        <taxon>Bacillales</taxon>
        <taxon>Paenibacillaceae</taxon>
        <taxon>Paenibacillus</taxon>
    </lineage>
</organism>
<dbReference type="Proteomes" id="UP000293568">
    <property type="component" value="Chromosome"/>
</dbReference>
<dbReference type="NCBIfam" id="TIGR02861">
    <property type="entry name" value="SASP_H"/>
    <property type="match status" value="1"/>
</dbReference>
<evidence type="ECO:0000313" key="4">
    <source>
        <dbReference type="EMBL" id="QAY68156.1"/>
    </source>
</evidence>
<evidence type="ECO:0000256" key="3">
    <source>
        <dbReference type="ARBA" id="ARBA00022969"/>
    </source>
</evidence>
<dbReference type="KEGG" id="pprt:ET464_19025"/>
<keyword evidence="3" id="KW-0749">Sporulation</keyword>
<dbReference type="GO" id="GO:0030435">
    <property type="term" value="P:sporulation resulting in formation of a cellular spore"/>
    <property type="evidence" value="ECO:0007669"/>
    <property type="project" value="UniProtKB-KW"/>
</dbReference>
<evidence type="ECO:0000256" key="2">
    <source>
        <dbReference type="ARBA" id="ARBA00006573"/>
    </source>
</evidence>
<dbReference type="RefSeq" id="WP_129443659.1">
    <property type="nucleotide sequence ID" value="NZ_CP035492.1"/>
</dbReference>
<dbReference type="GO" id="GO:0042601">
    <property type="term" value="C:endospore-forming forespore"/>
    <property type="evidence" value="ECO:0007669"/>
    <property type="project" value="InterPro"/>
</dbReference>
<dbReference type="EMBL" id="CP035492">
    <property type="protein sequence ID" value="QAY68156.1"/>
    <property type="molecule type" value="Genomic_DNA"/>
</dbReference>
<reference evidence="4 5" key="1">
    <citation type="submission" date="2019-01" db="EMBL/GenBank/DDBJ databases">
        <title>Genome sequencing of strain FW100M-2.</title>
        <authorList>
            <person name="Heo J."/>
            <person name="Kim S.-J."/>
            <person name="Kim J.-S."/>
            <person name="Hong S.-B."/>
            <person name="Kwon S.-W."/>
        </authorList>
    </citation>
    <scope>NUCLEOTIDE SEQUENCE [LARGE SCALE GENOMIC DNA]</scope>
    <source>
        <strain evidence="4 5">FW100M-2</strain>
    </source>
</reference>
<sequence length="61" mass="6776">MNVERAKQIYNAKETISVKLDGDPVWIEKVDADNGVATVQVGNNPVNTRTVSVFQLQEEES</sequence>
<gene>
    <name evidence="4" type="ORF">ET464_19025</name>
</gene>
<evidence type="ECO:0000256" key="1">
    <source>
        <dbReference type="ARBA" id="ARBA00004288"/>
    </source>
</evidence>
<name>A0A4P6EZ58_9BACL</name>
<accession>A0A4P6EZ58</accession>
<evidence type="ECO:0000313" key="5">
    <source>
        <dbReference type="Proteomes" id="UP000293568"/>
    </source>
</evidence>
<proteinExistence type="inferred from homology"/>
<keyword evidence="5" id="KW-1185">Reference proteome</keyword>
<dbReference type="HAMAP" id="MF_00667">
    <property type="entry name" value="SspH"/>
    <property type="match status" value="1"/>
</dbReference>
<comment type="similarity">
    <text evidence="2">Belongs to the SspH family.</text>
</comment>
<comment type="subcellular location">
    <subcellularLocation>
        <location evidence="1">Spore core</location>
    </subcellularLocation>
</comment>
<dbReference type="Pfam" id="PF08141">
    <property type="entry name" value="SspH"/>
    <property type="match status" value="1"/>
</dbReference>
<protein>
    <submittedName>
        <fullName evidence="4">H-type small acid-soluble spore protein</fullName>
    </submittedName>
</protein>